<evidence type="ECO:0000313" key="2">
    <source>
        <dbReference type="Proteomes" id="UP000198785"/>
    </source>
</evidence>
<protein>
    <recommendedName>
        <fullName evidence="3">HipA-like C-terminal domain-containing protein</fullName>
    </recommendedName>
</protein>
<name>A0A1I6U9V8_9SPHI</name>
<accession>A0A1I6U9V8</accession>
<dbReference type="Gene3D" id="1.10.1070.20">
    <property type="match status" value="1"/>
</dbReference>
<proteinExistence type="predicted"/>
<organism evidence="1 2">
    <name type="scientific">Sphingobacterium wenxiniae</name>
    <dbReference type="NCBI Taxonomy" id="683125"/>
    <lineage>
        <taxon>Bacteria</taxon>
        <taxon>Pseudomonadati</taxon>
        <taxon>Bacteroidota</taxon>
        <taxon>Sphingobacteriia</taxon>
        <taxon>Sphingobacteriales</taxon>
        <taxon>Sphingobacteriaceae</taxon>
        <taxon>Sphingobacterium</taxon>
    </lineage>
</organism>
<dbReference type="OrthoDB" id="9812605at2"/>
<evidence type="ECO:0000313" key="1">
    <source>
        <dbReference type="EMBL" id="SFS98233.1"/>
    </source>
</evidence>
<evidence type="ECO:0008006" key="3">
    <source>
        <dbReference type="Google" id="ProtNLM"/>
    </source>
</evidence>
<dbReference type="EMBL" id="FOZZ01000008">
    <property type="protein sequence ID" value="SFS98233.1"/>
    <property type="molecule type" value="Genomic_DNA"/>
</dbReference>
<dbReference type="Proteomes" id="UP000198785">
    <property type="component" value="Unassembled WGS sequence"/>
</dbReference>
<dbReference type="AlphaFoldDB" id="A0A1I6U9V8"/>
<gene>
    <name evidence="1" type="ORF">SAMN05660206_10877</name>
</gene>
<reference evidence="1 2" key="1">
    <citation type="submission" date="2016-10" db="EMBL/GenBank/DDBJ databases">
        <authorList>
            <person name="de Groot N.N."/>
        </authorList>
    </citation>
    <scope>NUCLEOTIDE SEQUENCE [LARGE SCALE GENOMIC DNA]</scope>
    <source>
        <strain evidence="1 2">DSM 22789</strain>
    </source>
</reference>
<keyword evidence="2" id="KW-1185">Reference proteome</keyword>
<dbReference type="STRING" id="683125.SAMN05660206_10877"/>
<dbReference type="RefSeq" id="WP_093366279.1">
    <property type="nucleotide sequence ID" value="NZ_FOZZ01000008.1"/>
</dbReference>
<sequence length="344" mass="40919">MDIQFIDTTQWQETFWLHSGGTREKRILLDSEDNLWYFKRSENKPGRNGNPDKYYKDEFWSEIIAYQIGYTLGLNILRYDVALSNGQIGCISPSMIDINKEQLVEVGRYMITYNPDFSPENNVTRNEYTYDLLSRTLDHFQLAHYKKAFLQTLIFDALIGNSDRHQENWAFISDSFNPDEDIDIQPMLTRIKKEKKFRYNDTLINKEFELRRQKIRDIAPIYDSGSSLGRELTEERVKKMLLDKQMLAAYITRGTSELHWNTKQKVSHITLVRLLKETEPKDLFEIASHFLKKWDENKIYNLITTLDQVLPDEHSFYKISPERKELIFKLLTLRFERITNILND</sequence>